<reference evidence="2" key="1">
    <citation type="journal article" date="2023" name="Hortic. Res.">
        <title>A chromosome-level phased genome enabling allele-level studies in sweet orange: a case study on citrus Huanglongbing tolerance.</title>
        <authorList>
            <person name="Wu B."/>
            <person name="Yu Q."/>
            <person name="Deng Z."/>
            <person name="Duan Y."/>
            <person name="Luo F."/>
            <person name="Gmitter F. Jr."/>
        </authorList>
    </citation>
    <scope>NUCLEOTIDE SEQUENCE [LARGE SCALE GENOMIC DNA]</scope>
    <source>
        <strain evidence="2">cv. Valencia</strain>
    </source>
</reference>
<accession>A0ACB8LZ01</accession>
<evidence type="ECO:0000313" key="1">
    <source>
        <dbReference type="EMBL" id="KAH9778817.1"/>
    </source>
</evidence>
<sequence>MKRSAVDSEWLDLGRGRKVMNFSVRKKRRNDEKKKRLAGFYLSRSQVLEMFVRVKDFWNENTCNSDINGSNKILFNFNNNCLFHRESNQTRPPMLSVGFYLPFNNIKPQKPICQMASSPPAAAAPTSFSFKNLTQTFTVDVQRAENRPLNVPLIAPFTIATSRLDQVENVAIRIELSNGCVGWGEAPVLPHVTAEDQQTAMVKASEACEVLKKSPAMALGSVFGVVAGLLPGHQFASIPIVSPAEAAELASKYRKQGFTTLKLKVGKNLKEDIEVLRAIRAVHPDSSFILDANEGYKPQEAVEVLEKLYVLFEQPVHRDDWEGLGHVSHIAKDKFGVSVAADESCRSLDDVKKIVKGNLADVINIKLAKVGVLGALEIIEVVRASGLNLMIGGMVETRLAMGFAGHLSAGLGCFKFIDLDTPLLLSEDPVLDGYEGIVHVYGTVKVYDIVHVYGIVHRYGFVHEKRWERSKNFAVQKSTTVTDYINTLKTLFSRLTMLGHNIEENERAELLLQSLPDSYDQLIINLTNNNSADSLVFDDAATSVLNEESKRKNKENRQANQNPEVTRILNVIIVARKGTSRKCWSNQKRTEDKEPESSNAQGCVASTLDDGEILYSEATTVSEGGSVYMGDDHALEIAGIGTIKIKIFDGTICTIGEVRHVNGLKKNLLSLGQMDNHGCKTHVENRIMKIVKDTLVLMKAEEICANLFILKGETLQEADACVALNEEESTMT</sequence>
<protein>
    <submittedName>
        <fullName evidence="1">Dipeptide epimerase</fullName>
    </submittedName>
</protein>
<keyword evidence="2" id="KW-1185">Reference proteome</keyword>
<proteinExistence type="predicted"/>
<dbReference type="Proteomes" id="UP000829398">
    <property type="component" value="Chromosome 3"/>
</dbReference>
<comment type="caution">
    <text evidence="1">The sequence shown here is derived from an EMBL/GenBank/DDBJ whole genome shotgun (WGS) entry which is preliminary data.</text>
</comment>
<evidence type="ECO:0000313" key="2">
    <source>
        <dbReference type="Proteomes" id="UP000829398"/>
    </source>
</evidence>
<name>A0ACB8LZ01_CITSI</name>
<dbReference type="EMBL" id="CM039172">
    <property type="protein sequence ID" value="KAH9778817.1"/>
    <property type="molecule type" value="Genomic_DNA"/>
</dbReference>
<organism evidence="1 2">
    <name type="scientific">Citrus sinensis</name>
    <name type="common">Sweet orange</name>
    <name type="synonym">Citrus aurantium var. sinensis</name>
    <dbReference type="NCBI Taxonomy" id="2711"/>
    <lineage>
        <taxon>Eukaryota</taxon>
        <taxon>Viridiplantae</taxon>
        <taxon>Streptophyta</taxon>
        <taxon>Embryophyta</taxon>
        <taxon>Tracheophyta</taxon>
        <taxon>Spermatophyta</taxon>
        <taxon>Magnoliopsida</taxon>
        <taxon>eudicotyledons</taxon>
        <taxon>Gunneridae</taxon>
        <taxon>Pentapetalae</taxon>
        <taxon>rosids</taxon>
        <taxon>malvids</taxon>
        <taxon>Sapindales</taxon>
        <taxon>Rutaceae</taxon>
        <taxon>Aurantioideae</taxon>
        <taxon>Citrus</taxon>
    </lineage>
</organism>
<gene>
    <name evidence="1" type="ORF">KPL71_007475</name>
</gene>